<organism evidence="6 7">
    <name type="scientific">Limosilactobacillus pontis</name>
    <dbReference type="NCBI Taxonomy" id="35787"/>
    <lineage>
        <taxon>Bacteria</taxon>
        <taxon>Bacillati</taxon>
        <taxon>Bacillota</taxon>
        <taxon>Bacilli</taxon>
        <taxon>Lactobacillales</taxon>
        <taxon>Lactobacillaceae</taxon>
        <taxon>Limosilactobacillus</taxon>
    </lineage>
</organism>
<keyword evidence="7" id="KW-1185">Reference proteome</keyword>
<proteinExistence type="inferred from homology"/>
<accession>A0ABU7SUV2</accession>
<name>A0ABU7SUV2_9LACO</name>
<evidence type="ECO:0000313" key="6">
    <source>
        <dbReference type="EMBL" id="MEE6701864.1"/>
    </source>
</evidence>
<evidence type="ECO:0000256" key="1">
    <source>
        <dbReference type="ARBA" id="ARBA00004776"/>
    </source>
</evidence>
<dbReference type="Pfam" id="PF00535">
    <property type="entry name" value="Glycos_transf_2"/>
    <property type="match status" value="1"/>
</dbReference>
<keyword evidence="4" id="KW-0808">Transferase</keyword>
<dbReference type="PANTHER" id="PTHR43179">
    <property type="entry name" value="RHAMNOSYLTRANSFERASE WBBL"/>
    <property type="match status" value="1"/>
</dbReference>
<comment type="pathway">
    <text evidence="1">Cell wall biogenesis; cell wall polysaccharide biosynthesis.</text>
</comment>
<reference evidence="6 7" key="1">
    <citation type="submission" date="2023-02" db="EMBL/GenBank/DDBJ databases">
        <title>The predominant lactic acid bacteria and yeasts involved in the spontaneous fermentation of millet during the production of the traditional porridge Hausa koko in Ghana.</title>
        <authorList>
            <person name="Atter A."/>
            <person name="Diaz M."/>
        </authorList>
    </citation>
    <scope>NUCLEOTIDE SEQUENCE [LARGE SCALE GENOMIC DNA]</scope>
    <source>
        <strain evidence="6 7">FI11552</strain>
    </source>
</reference>
<dbReference type="Proteomes" id="UP001335665">
    <property type="component" value="Unassembled WGS sequence"/>
</dbReference>
<keyword evidence="3" id="KW-0328">Glycosyltransferase</keyword>
<protein>
    <submittedName>
        <fullName evidence="6">Glycosyltransferase family 2 protein</fullName>
    </submittedName>
</protein>
<dbReference type="PANTHER" id="PTHR43179:SF12">
    <property type="entry name" value="GALACTOFURANOSYLTRANSFERASE GLFT2"/>
    <property type="match status" value="1"/>
</dbReference>
<feature type="domain" description="Glycosyltransferase 2-like" evidence="5">
    <location>
        <begin position="10"/>
        <end position="183"/>
    </location>
</feature>
<evidence type="ECO:0000256" key="2">
    <source>
        <dbReference type="ARBA" id="ARBA00006739"/>
    </source>
</evidence>
<comment type="caution">
    <text evidence="6">The sequence shown here is derived from an EMBL/GenBank/DDBJ whole genome shotgun (WGS) entry which is preliminary data.</text>
</comment>
<evidence type="ECO:0000256" key="3">
    <source>
        <dbReference type="ARBA" id="ARBA00022676"/>
    </source>
</evidence>
<dbReference type="Gene3D" id="3.90.550.10">
    <property type="entry name" value="Spore Coat Polysaccharide Biosynthesis Protein SpsA, Chain A"/>
    <property type="match status" value="1"/>
</dbReference>
<evidence type="ECO:0000256" key="4">
    <source>
        <dbReference type="ARBA" id="ARBA00022679"/>
    </source>
</evidence>
<comment type="similarity">
    <text evidence="2">Belongs to the glycosyltransferase 2 family.</text>
</comment>
<gene>
    <name evidence="6" type="ORF">PS396_08845</name>
</gene>
<dbReference type="InterPro" id="IPR001173">
    <property type="entry name" value="Glyco_trans_2-like"/>
</dbReference>
<dbReference type="EMBL" id="JAQSFA010000032">
    <property type="protein sequence ID" value="MEE6701864.1"/>
    <property type="molecule type" value="Genomic_DNA"/>
</dbReference>
<sequence length="308" mass="36315">MEKNMNYQSVIVTYNRKDKLIEAVNSILNQELKPVRLIIIDNHSTDGTKEKLSSAGILDNPKVKYLRMLKNYGGSGGFYNGIKEAMKYTDFDFLSLSDDDAIYKPDFFKLINDYSAEHPEVKAFTGTVKYEDGTIQTDHRRKITNDKWLQQAEIPQSSYSHNFKLDLFSFVGCVISRDVLKKIGLPEKDYFIYYDDTEYSLRVRKCTEIVNISDAVIIHKTPKKDPAKKNLIGWKNYYELRNSMLMKEDHSDWKWLKLYFYYFYCRLILVVLFSKDFRGQRRRALYTYRHGFKDGINHKSGKNIHFLP</sequence>
<dbReference type="CDD" id="cd04185">
    <property type="entry name" value="GT_2_like_b"/>
    <property type="match status" value="1"/>
</dbReference>
<dbReference type="InterPro" id="IPR029044">
    <property type="entry name" value="Nucleotide-diphossugar_trans"/>
</dbReference>
<dbReference type="SUPFAM" id="SSF53448">
    <property type="entry name" value="Nucleotide-diphospho-sugar transferases"/>
    <property type="match status" value="1"/>
</dbReference>
<evidence type="ECO:0000313" key="7">
    <source>
        <dbReference type="Proteomes" id="UP001335665"/>
    </source>
</evidence>
<evidence type="ECO:0000259" key="5">
    <source>
        <dbReference type="Pfam" id="PF00535"/>
    </source>
</evidence>
<dbReference type="RefSeq" id="WP_331192529.1">
    <property type="nucleotide sequence ID" value="NZ_JAQSEO010000032.1"/>
</dbReference>